<evidence type="ECO:0000313" key="2">
    <source>
        <dbReference type="EMBL" id="GBM23553.1"/>
    </source>
</evidence>
<feature type="region of interest" description="Disordered" evidence="1">
    <location>
        <begin position="65"/>
        <end position="135"/>
    </location>
</feature>
<evidence type="ECO:0000313" key="3">
    <source>
        <dbReference type="Proteomes" id="UP000499080"/>
    </source>
</evidence>
<organism evidence="2 3">
    <name type="scientific">Araneus ventricosus</name>
    <name type="common">Orbweaver spider</name>
    <name type="synonym">Epeira ventricosa</name>
    <dbReference type="NCBI Taxonomy" id="182803"/>
    <lineage>
        <taxon>Eukaryota</taxon>
        <taxon>Metazoa</taxon>
        <taxon>Ecdysozoa</taxon>
        <taxon>Arthropoda</taxon>
        <taxon>Chelicerata</taxon>
        <taxon>Arachnida</taxon>
        <taxon>Araneae</taxon>
        <taxon>Araneomorphae</taxon>
        <taxon>Entelegynae</taxon>
        <taxon>Araneoidea</taxon>
        <taxon>Araneidae</taxon>
        <taxon>Araneus</taxon>
    </lineage>
</organism>
<accession>A0A4Y2E318</accession>
<reference evidence="2 3" key="1">
    <citation type="journal article" date="2019" name="Sci. Rep.">
        <title>Orb-weaving spider Araneus ventricosus genome elucidates the spidroin gene catalogue.</title>
        <authorList>
            <person name="Kono N."/>
            <person name="Nakamura H."/>
            <person name="Ohtoshi R."/>
            <person name="Moran D.A.P."/>
            <person name="Shinohara A."/>
            <person name="Yoshida Y."/>
            <person name="Fujiwara M."/>
            <person name="Mori M."/>
            <person name="Tomita M."/>
            <person name="Arakawa K."/>
        </authorList>
    </citation>
    <scope>NUCLEOTIDE SEQUENCE [LARGE SCALE GENOMIC DNA]</scope>
</reference>
<comment type="caution">
    <text evidence="2">The sequence shown here is derived from an EMBL/GenBank/DDBJ whole genome shotgun (WGS) entry which is preliminary data.</text>
</comment>
<dbReference type="EMBL" id="BGPR01000500">
    <property type="protein sequence ID" value="GBM23553.1"/>
    <property type="molecule type" value="Genomic_DNA"/>
</dbReference>
<evidence type="ECO:0000256" key="1">
    <source>
        <dbReference type="SAM" id="MobiDB-lite"/>
    </source>
</evidence>
<sequence>MERQHHSQHAHLISSRLQELVRRKNTDSDGESPPGTLTTLNAKLQRTTLSLDPLKQTTWLEYRPIDTPGTEMYHPSNELPRTANTRGYFAVHEKQEANKVVTASQGELPRLPSREGRKKQKTQSEENTEGDKTLGYLGVVNTVTPEEDVPLRGRMV</sequence>
<gene>
    <name evidence="2" type="ORF">AVEN_196634_1</name>
</gene>
<dbReference type="AlphaFoldDB" id="A0A4Y2E318"/>
<keyword evidence="3" id="KW-1185">Reference proteome</keyword>
<proteinExistence type="predicted"/>
<protein>
    <submittedName>
        <fullName evidence="2">Uncharacterized protein</fullName>
    </submittedName>
</protein>
<dbReference type="Proteomes" id="UP000499080">
    <property type="component" value="Unassembled WGS sequence"/>
</dbReference>
<name>A0A4Y2E318_ARAVE</name>